<proteinExistence type="predicted"/>
<name>A0A1M5S2F4_9GAMM</name>
<accession>A0A1M5S2F4</accession>
<evidence type="ECO:0008006" key="4">
    <source>
        <dbReference type="Google" id="ProtNLM"/>
    </source>
</evidence>
<dbReference type="Proteomes" id="UP000199758">
    <property type="component" value="Unassembled WGS sequence"/>
</dbReference>
<keyword evidence="3" id="KW-1185">Reference proteome</keyword>
<sequence length="619" mass="69733">MNARLLSRLLTGLVLASFGAGAAQAAVELYKPGGANDPHLRAARFLGEDKRHFSALTELLKLQAESEGRPVAASQFPWLLADNYLSFGLRERADTVYRGMANAASSDPVQYGRAQLKLAQFEYTRGYLPEARATLLKMRDGLPSELLLEWQDLTARVLMAMGKDAEAVEVLTEPKNGSDQSDFTRYNLGVALLRDGRTEQGRTVLERVGNLDPTDRDSLALMDRANMTLGWNFLQNQQGAVARPLLRKVRVEGPYSNRALLGLGWAELTEDGKRARRANVNDGGDDRAADRFGSFSTLGVLLRRGLIEDDPVRQRTFRRIEGASDREEALKAALPAWLILVDRDPQDPAVQEAWLAIPYSLDQIGAHDQARAFYEQAVERLEVARKRTNLAIDALRTNRMVETIVKRDLDAESGWNWELKDLPDAPETYYLQTLLAEHRYAEALKNYRDVRLLARNLDAWDKRLSDMEKAYTTADRASVDPRMLFSQATEAKPVERPRIKIELRPESSLSPPGRYRKPLAGGAAVRPQLQLADAPKVQNFVGTYERIGQMRQRLASLRPSLARIGDEQGRYLQRLGTVELKAQKDQIEKYLVEARFALARLYDRQTGSNDPDEYEIKKK</sequence>
<dbReference type="STRING" id="490188.SAMN04488068_3296"/>
<dbReference type="AlphaFoldDB" id="A0A1M5S2F4"/>
<evidence type="ECO:0000256" key="1">
    <source>
        <dbReference type="SAM" id="SignalP"/>
    </source>
</evidence>
<evidence type="ECO:0000313" key="3">
    <source>
        <dbReference type="Proteomes" id="UP000199758"/>
    </source>
</evidence>
<gene>
    <name evidence="2" type="ORF">SAMN04488068_3296</name>
</gene>
<dbReference type="RefSeq" id="WP_139250324.1">
    <property type="nucleotide sequence ID" value="NZ_FQWZ01000009.1"/>
</dbReference>
<reference evidence="2 3" key="1">
    <citation type="submission" date="2016-11" db="EMBL/GenBank/DDBJ databases">
        <authorList>
            <person name="Jaros S."/>
            <person name="Januszkiewicz K."/>
            <person name="Wedrychowicz H."/>
        </authorList>
    </citation>
    <scope>NUCLEOTIDE SEQUENCE [LARGE SCALE GENOMIC DNA]</scope>
    <source>
        <strain evidence="2 3">CGMCC 1.7049</strain>
    </source>
</reference>
<evidence type="ECO:0000313" key="2">
    <source>
        <dbReference type="EMBL" id="SHH32669.1"/>
    </source>
</evidence>
<dbReference type="OrthoDB" id="6072288at2"/>
<dbReference type="InterPro" id="IPR011990">
    <property type="entry name" value="TPR-like_helical_dom_sf"/>
</dbReference>
<dbReference type="SUPFAM" id="SSF48452">
    <property type="entry name" value="TPR-like"/>
    <property type="match status" value="2"/>
</dbReference>
<feature type="chain" id="PRO_5013245996" description="Tetratricopeptide repeat-containing protein" evidence="1">
    <location>
        <begin position="26"/>
        <end position="619"/>
    </location>
</feature>
<dbReference type="Gene3D" id="1.25.40.10">
    <property type="entry name" value="Tetratricopeptide repeat domain"/>
    <property type="match status" value="1"/>
</dbReference>
<keyword evidence="1" id="KW-0732">Signal</keyword>
<feature type="signal peptide" evidence="1">
    <location>
        <begin position="1"/>
        <end position="25"/>
    </location>
</feature>
<organism evidence="2 3">
    <name type="scientific">Hydrocarboniphaga daqingensis</name>
    <dbReference type="NCBI Taxonomy" id="490188"/>
    <lineage>
        <taxon>Bacteria</taxon>
        <taxon>Pseudomonadati</taxon>
        <taxon>Pseudomonadota</taxon>
        <taxon>Gammaproteobacteria</taxon>
        <taxon>Nevskiales</taxon>
        <taxon>Nevskiaceae</taxon>
        <taxon>Hydrocarboniphaga</taxon>
    </lineage>
</organism>
<dbReference type="EMBL" id="FQWZ01000009">
    <property type="protein sequence ID" value="SHH32669.1"/>
    <property type="molecule type" value="Genomic_DNA"/>
</dbReference>
<protein>
    <recommendedName>
        <fullName evidence="4">Tetratricopeptide repeat-containing protein</fullName>
    </recommendedName>
</protein>